<dbReference type="SUPFAM" id="SSF56601">
    <property type="entry name" value="beta-lactamase/transpeptidase-like"/>
    <property type="match status" value="1"/>
</dbReference>
<dbReference type="GO" id="GO:0009002">
    <property type="term" value="F:serine-type D-Ala-D-Ala carboxypeptidase activity"/>
    <property type="evidence" value="ECO:0007669"/>
    <property type="project" value="UniProtKB-EC"/>
</dbReference>
<evidence type="ECO:0000313" key="4">
    <source>
        <dbReference type="EMBL" id="NYZ18693.1"/>
    </source>
</evidence>
<dbReference type="RefSeq" id="WP_180280414.1">
    <property type="nucleotide sequence ID" value="NZ_JABFDB010000001.1"/>
</dbReference>
<dbReference type="Proteomes" id="UP000584642">
    <property type="component" value="Unassembled WGS sequence"/>
</dbReference>
<dbReference type="PRINTS" id="PR00922">
    <property type="entry name" value="DADACBPTASE3"/>
</dbReference>
<sequence length="469" mass="49180">MPIRLLIVTVALVLSLSGCAATAAAPQTVEHGFPPEAVGALLFELDSGRALEQYRADFTFAPASVAKLATATAALAVLGPDHRFATALHATGPVRAGVLEGDLILHGGGDPALATEDLADLAHGLAARGVRRVAGRFLYDATALPEFPEIDSTQPWVAGYNAGIGALSVNFNRFLLAWERRPDGTTDAAAWAVSDAGRHRLDSVRVDVQAAGPRALYPEPDKTGERWRLVPALAPPARSFLPVTKPGAATAALFRRVAEESGIRLLRPAAGRLPAGATPLVVHQSPPLPELVAGLLRWSNNPTAELVGLATARWLAPSVATMAESSAMVDTRLRALAPDVDWSGFRLANHSGLSSESRVTPRQIAAVLRLGGPALWALLPPKGDDSSGPAAIHAKSGTMAYARGLAGVLRAASGRSLGFVVFVGDPAARQALDATMDRGSNAIPPAARDWLNRARALESALISDWIRHY</sequence>
<feature type="signal peptide" evidence="3">
    <location>
        <begin position="1"/>
        <end position="20"/>
    </location>
</feature>
<dbReference type="InterPro" id="IPR000667">
    <property type="entry name" value="Peptidase_S13"/>
</dbReference>
<dbReference type="PANTHER" id="PTHR30023">
    <property type="entry name" value="D-ALANYL-D-ALANINE CARBOXYPEPTIDASE"/>
    <property type="match status" value="1"/>
</dbReference>
<dbReference type="EMBL" id="JABFDB010000001">
    <property type="protein sequence ID" value="NYZ18693.1"/>
    <property type="molecule type" value="Genomic_DNA"/>
</dbReference>
<keyword evidence="5" id="KW-1185">Reference proteome</keyword>
<evidence type="ECO:0000256" key="3">
    <source>
        <dbReference type="SAM" id="SignalP"/>
    </source>
</evidence>
<dbReference type="NCBIfam" id="TIGR00666">
    <property type="entry name" value="PBP4"/>
    <property type="match status" value="1"/>
</dbReference>
<reference evidence="4 5" key="1">
    <citation type="submission" date="2020-05" db="EMBL/GenBank/DDBJ databases">
        <title>Azospirillum oleiclasticum sp. nov, a nitrogen-fixing and heavy crude oil-emulsifying bacterium isolated from the crude oil of Yumen Oilfield.</title>
        <authorList>
            <person name="Wu D."/>
            <person name="Cai M."/>
            <person name="Zhang X."/>
        </authorList>
    </citation>
    <scope>NUCLEOTIDE SEQUENCE [LARGE SCALE GENOMIC DNA]</scope>
    <source>
        <strain evidence="4 5">ROY-1-1-2</strain>
    </source>
</reference>
<organism evidence="4 5">
    <name type="scientific">Azospirillum oleiclasticum</name>
    <dbReference type="NCBI Taxonomy" id="2735135"/>
    <lineage>
        <taxon>Bacteria</taxon>
        <taxon>Pseudomonadati</taxon>
        <taxon>Pseudomonadota</taxon>
        <taxon>Alphaproteobacteria</taxon>
        <taxon>Rhodospirillales</taxon>
        <taxon>Azospirillaceae</taxon>
        <taxon>Azospirillum</taxon>
    </lineage>
</organism>
<keyword evidence="2 4" id="KW-0378">Hydrolase</keyword>
<keyword evidence="4" id="KW-0645">Protease</keyword>
<dbReference type="PANTHER" id="PTHR30023:SF0">
    <property type="entry name" value="PENICILLIN-SENSITIVE CARBOXYPEPTIDASE A"/>
    <property type="match status" value="1"/>
</dbReference>
<evidence type="ECO:0000313" key="5">
    <source>
        <dbReference type="Proteomes" id="UP000584642"/>
    </source>
</evidence>
<keyword evidence="4" id="KW-0121">Carboxypeptidase</keyword>
<dbReference type="Gene3D" id="3.40.710.10">
    <property type="entry name" value="DD-peptidase/beta-lactamase superfamily"/>
    <property type="match status" value="2"/>
</dbReference>
<proteinExistence type="inferred from homology"/>
<name>A0ABX2T6B3_9PROT</name>
<dbReference type="InterPro" id="IPR012338">
    <property type="entry name" value="Beta-lactam/transpept-like"/>
</dbReference>
<dbReference type="Gene3D" id="3.50.80.20">
    <property type="entry name" value="D-Ala-D-Ala carboxypeptidase C, peptidase S13"/>
    <property type="match status" value="1"/>
</dbReference>
<protein>
    <submittedName>
        <fullName evidence="4">D-alanyl-D-alanine carboxypeptidase/D-alanyl-D-alanine-endopeptidase</fullName>
        <ecNumber evidence="4">3.4.16.4</ecNumber>
    </submittedName>
</protein>
<feature type="chain" id="PRO_5045422208" evidence="3">
    <location>
        <begin position="21"/>
        <end position="469"/>
    </location>
</feature>
<gene>
    <name evidence="4" type="primary">dacB</name>
    <name evidence="4" type="ORF">HND93_03135</name>
</gene>
<evidence type="ECO:0000256" key="1">
    <source>
        <dbReference type="ARBA" id="ARBA00006096"/>
    </source>
</evidence>
<comment type="similarity">
    <text evidence="1">Belongs to the peptidase S13 family.</text>
</comment>
<dbReference type="Pfam" id="PF02113">
    <property type="entry name" value="Peptidase_S13"/>
    <property type="match status" value="1"/>
</dbReference>
<dbReference type="EC" id="3.4.16.4" evidence="4"/>
<comment type="caution">
    <text evidence="4">The sequence shown here is derived from an EMBL/GenBank/DDBJ whole genome shotgun (WGS) entry which is preliminary data.</text>
</comment>
<dbReference type="PROSITE" id="PS51257">
    <property type="entry name" value="PROKAR_LIPOPROTEIN"/>
    <property type="match status" value="1"/>
</dbReference>
<accession>A0ABX2T6B3</accession>
<evidence type="ECO:0000256" key="2">
    <source>
        <dbReference type="ARBA" id="ARBA00022801"/>
    </source>
</evidence>
<keyword evidence="3" id="KW-0732">Signal</keyword>